<dbReference type="Proteomes" id="UP000468591">
    <property type="component" value="Unassembled WGS sequence"/>
</dbReference>
<comment type="caution">
    <text evidence="1">The sequence shown here is derived from an EMBL/GenBank/DDBJ whole genome shotgun (WGS) entry which is preliminary data.</text>
</comment>
<reference evidence="1 2" key="1">
    <citation type="submission" date="2020-01" db="EMBL/GenBank/DDBJ databases">
        <title>Sulfitobacter sediminilitoris sp. nov., isolated from a tidal flat.</title>
        <authorList>
            <person name="Park S."/>
            <person name="Yoon J.-H."/>
        </authorList>
    </citation>
    <scope>NUCLEOTIDE SEQUENCE [LARGE SCALE GENOMIC DNA]</scope>
    <source>
        <strain evidence="1 2">JBTF-M27</strain>
    </source>
</reference>
<dbReference type="RefSeq" id="WP_164355541.1">
    <property type="nucleotide sequence ID" value="NZ_JAABNT010000018.1"/>
</dbReference>
<sequence length="107" mass="12465">MTRKTKWKQANAEIAHRTKVTEDAALKIASFSFADFRELFKDDGSLTEFSFTRYSLGVCEMARNIKETAEIEARKHMLQMMNDGEVEIIREEKRSRHLRAVPDNDLL</sequence>
<evidence type="ECO:0000313" key="2">
    <source>
        <dbReference type="Proteomes" id="UP000468591"/>
    </source>
</evidence>
<accession>A0A6P0CGW6</accession>
<gene>
    <name evidence="1" type="ORF">GV827_19760</name>
</gene>
<proteinExistence type="predicted"/>
<evidence type="ECO:0000313" key="1">
    <source>
        <dbReference type="EMBL" id="NEK24620.1"/>
    </source>
</evidence>
<keyword evidence="2" id="KW-1185">Reference proteome</keyword>
<organism evidence="1 2">
    <name type="scientific">Sulfitobacter sediminilitoris</name>
    <dbReference type="NCBI Taxonomy" id="2698830"/>
    <lineage>
        <taxon>Bacteria</taxon>
        <taxon>Pseudomonadati</taxon>
        <taxon>Pseudomonadota</taxon>
        <taxon>Alphaproteobacteria</taxon>
        <taxon>Rhodobacterales</taxon>
        <taxon>Roseobacteraceae</taxon>
        <taxon>Sulfitobacter</taxon>
    </lineage>
</organism>
<protein>
    <submittedName>
        <fullName evidence="1">Uncharacterized protein</fullName>
    </submittedName>
</protein>
<dbReference type="EMBL" id="JAABNT010000018">
    <property type="protein sequence ID" value="NEK24620.1"/>
    <property type="molecule type" value="Genomic_DNA"/>
</dbReference>
<name>A0A6P0CGW6_9RHOB</name>
<dbReference type="AlphaFoldDB" id="A0A6P0CGW6"/>